<protein>
    <recommendedName>
        <fullName evidence="3">starch synthase</fullName>
        <ecNumber evidence="3">2.4.1.21</ecNumber>
    </recommendedName>
</protein>
<evidence type="ECO:0000313" key="8">
    <source>
        <dbReference type="EMBL" id="KKN60852.1"/>
    </source>
</evidence>
<dbReference type="NCBIfam" id="TIGR02095">
    <property type="entry name" value="glgA"/>
    <property type="match status" value="1"/>
</dbReference>
<dbReference type="EC" id="2.4.1.21" evidence="3"/>
<sequence length="489" mass="55958">MNHKPRVIYVTPEFSPLAKSGELADVAASLPKYLSSLGIKISIFMPKYRNPEIESFPKELVMRDLLVPVGGEKVKASVYKGELGKHDIYFIDNPKYFWRDYIYGTGKGEYLDNDERFIFFNRGVLEFLLKAKMQVDIIHCNNWPTALIPVFLRTHYSKKRQFKNIATVFTLHNVAYQGEFPPETLALTGLNWNYFNPKQLAFNGRFNFLKAGVIFSDVLNTVSSAYKREIQTEKHGFGLHKILNNRRDVFFSIRNGLDYEMWNPETDPYIVANYSLSDLKPKKKCKLDLIKEFGLSLSAKTPLIGMVSYMSSQKGFDILLEIVDKLMEMDVGLVILGKGHEEYENKFLNMQKKYPKKIALEFEMNPGLAHKVVAGADIFLIPSLYEPCGLNQLCSFRYGTVPVVRATGGLGETVKPFSLKTLRGNGFVFKEYSPQALLTVIKKALSCYKKPDHWQKIMEAGLRENFSWDTAARKYARLYQNALEIKRGG</sequence>
<comment type="caution">
    <text evidence="8">The sequence shown here is derived from an EMBL/GenBank/DDBJ whole genome shotgun (WGS) entry which is preliminary data.</text>
</comment>
<dbReference type="InterPro" id="IPR001296">
    <property type="entry name" value="Glyco_trans_1"/>
</dbReference>
<keyword evidence="4" id="KW-0328">Glycosyltransferase</keyword>
<organism evidence="8">
    <name type="scientific">marine sediment metagenome</name>
    <dbReference type="NCBI Taxonomy" id="412755"/>
    <lineage>
        <taxon>unclassified sequences</taxon>
        <taxon>metagenomes</taxon>
        <taxon>ecological metagenomes</taxon>
    </lineage>
</organism>
<dbReference type="Pfam" id="PF00534">
    <property type="entry name" value="Glycos_transf_1"/>
    <property type="match status" value="1"/>
</dbReference>
<feature type="domain" description="Starch synthase catalytic" evidence="7">
    <location>
        <begin position="6"/>
        <end position="244"/>
    </location>
</feature>
<reference evidence="8" key="1">
    <citation type="journal article" date="2015" name="Nature">
        <title>Complex archaea that bridge the gap between prokaryotes and eukaryotes.</title>
        <authorList>
            <person name="Spang A."/>
            <person name="Saw J.H."/>
            <person name="Jorgensen S.L."/>
            <person name="Zaremba-Niedzwiedzka K."/>
            <person name="Martijn J."/>
            <person name="Lind A.E."/>
            <person name="van Eijk R."/>
            <person name="Schleper C."/>
            <person name="Guy L."/>
            <person name="Ettema T.J."/>
        </authorList>
    </citation>
    <scope>NUCLEOTIDE SEQUENCE</scope>
</reference>
<dbReference type="InterPro" id="IPR013534">
    <property type="entry name" value="Starch_synth_cat_dom"/>
</dbReference>
<dbReference type="GO" id="GO:0009011">
    <property type="term" value="F:alpha-1,4-glucan glucosyltransferase (ADP-glucose donor) activity"/>
    <property type="evidence" value="ECO:0007669"/>
    <property type="project" value="UniProtKB-EC"/>
</dbReference>
<evidence type="ECO:0000256" key="2">
    <source>
        <dbReference type="ARBA" id="ARBA00010281"/>
    </source>
</evidence>
<dbReference type="PANTHER" id="PTHR45825">
    <property type="entry name" value="GRANULE-BOUND STARCH SYNTHASE 1, CHLOROPLASTIC/AMYLOPLASTIC"/>
    <property type="match status" value="1"/>
</dbReference>
<comment type="similarity">
    <text evidence="2">Belongs to the glycosyltransferase 1 family. Bacterial/plant glycogen synthase subfamily.</text>
</comment>
<evidence type="ECO:0000256" key="4">
    <source>
        <dbReference type="ARBA" id="ARBA00022676"/>
    </source>
</evidence>
<evidence type="ECO:0000259" key="7">
    <source>
        <dbReference type="Pfam" id="PF08323"/>
    </source>
</evidence>
<dbReference type="InterPro" id="IPR011835">
    <property type="entry name" value="GS/SS"/>
</dbReference>
<dbReference type="EMBL" id="LAZR01000680">
    <property type="protein sequence ID" value="KKN60852.1"/>
    <property type="molecule type" value="Genomic_DNA"/>
</dbReference>
<evidence type="ECO:0000256" key="1">
    <source>
        <dbReference type="ARBA" id="ARBA00001478"/>
    </source>
</evidence>
<evidence type="ECO:0000259" key="6">
    <source>
        <dbReference type="Pfam" id="PF00534"/>
    </source>
</evidence>
<feature type="domain" description="Glycosyl transferase family 1" evidence="6">
    <location>
        <begin position="298"/>
        <end position="456"/>
    </location>
</feature>
<dbReference type="HAMAP" id="MF_00484">
    <property type="entry name" value="Glycogen_synth"/>
    <property type="match status" value="1"/>
</dbReference>
<name>A0A0F9SEZ5_9ZZZZ</name>
<dbReference type="Pfam" id="PF08323">
    <property type="entry name" value="Glyco_transf_5"/>
    <property type="match status" value="1"/>
</dbReference>
<accession>A0A0F9SEZ5</accession>
<gene>
    <name evidence="8" type="ORF">LCGC14_0527930</name>
</gene>
<evidence type="ECO:0000256" key="3">
    <source>
        <dbReference type="ARBA" id="ARBA00012588"/>
    </source>
</evidence>
<proteinExistence type="inferred from homology"/>
<evidence type="ECO:0000256" key="5">
    <source>
        <dbReference type="ARBA" id="ARBA00022679"/>
    </source>
</evidence>
<dbReference type="SUPFAM" id="SSF53756">
    <property type="entry name" value="UDP-Glycosyltransferase/glycogen phosphorylase"/>
    <property type="match status" value="1"/>
</dbReference>
<keyword evidence="5" id="KW-0808">Transferase</keyword>
<dbReference type="CDD" id="cd03791">
    <property type="entry name" value="GT5_Glycogen_synthase_DULL1-like"/>
    <property type="match status" value="1"/>
</dbReference>
<dbReference type="GO" id="GO:0004373">
    <property type="term" value="F:alpha-1,4-glucan glucosyltransferase (UDP-glucose donor) activity"/>
    <property type="evidence" value="ECO:0007669"/>
    <property type="project" value="InterPro"/>
</dbReference>
<dbReference type="Gene3D" id="3.40.50.2000">
    <property type="entry name" value="Glycogen Phosphorylase B"/>
    <property type="match status" value="2"/>
</dbReference>
<dbReference type="PANTHER" id="PTHR45825:SF11">
    <property type="entry name" value="ALPHA AMYLASE DOMAIN-CONTAINING PROTEIN"/>
    <property type="match status" value="1"/>
</dbReference>
<comment type="catalytic activity">
    <reaction evidence="1">
        <text>[(1-&gt;4)-alpha-D-glucosyl](n) + ADP-alpha-D-glucose = [(1-&gt;4)-alpha-D-glucosyl](n+1) + ADP + H(+)</text>
        <dbReference type="Rhea" id="RHEA:18189"/>
        <dbReference type="Rhea" id="RHEA-COMP:9584"/>
        <dbReference type="Rhea" id="RHEA-COMP:9587"/>
        <dbReference type="ChEBI" id="CHEBI:15378"/>
        <dbReference type="ChEBI" id="CHEBI:15444"/>
        <dbReference type="ChEBI" id="CHEBI:57498"/>
        <dbReference type="ChEBI" id="CHEBI:456216"/>
        <dbReference type="EC" id="2.4.1.21"/>
    </reaction>
</comment>
<dbReference type="AlphaFoldDB" id="A0A0F9SEZ5"/>